<organism evidence="3 4">
    <name type="scientific">Sistotremastrum niveocremeum HHB9708</name>
    <dbReference type="NCBI Taxonomy" id="1314777"/>
    <lineage>
        <taxon>Eukaryota</taxon>
        <taxon>Fungi</taxon>
        <taxon>Dikarya</taxon>
        <taxon>Basidiomycota</taxon>
        <taxon>Agaricomycotina</taxon>
        <taxon>Agaricomycetes</taxon>
        <taxon>Sistotremastrales</taxon>
        <taxon>Sistotremastraceae</taxon>
        <taxon>Sertulicium</taxon>
        <taxon>Sertulicium niveocremeum</taxon>
    </lineage>
</organism>
<dbReference type="Gene3D" id="2.60.120.10">
    <property type="entry name" value="Jelly Rolls"/>
    <property type="match status" value="1"/>
</dbReference>
<dbReference type="CDD" id="cd02231">
    <property type="entry name" value="cupin_BLL6423-like"/>
    <property type="match status" value="1"/>
</dbReference>
<dbReference type="InterPro" id="IPR013096">
    <property type="entry name" value="Cupin_2"/>
</dbReference>
<evidence type="ECO:0000259" key="2">
    <source>
        <dbReference type="Pfam" id="PF07883"/>
    </source>
</evidence>
<evidence type="ECO:0000313" key="3">
    <source>
        <dbReference type="EMBL" id="KZS96002.1"/>
    </source>
</evidence>
<reference evidence="3 4" key="1">
    <citation type="journal article" date="2016" name="Mol. Biol. Evol.">
        <title>Comparative Genomics of Early-Diverging Mushroom-Forming Fungi Provides Insights into the Origins of Lignocellulose Decay Capabilities.</title>
        <authorList>
            <person name="Nagy L.G."/>
            <person name="Riley R."/>
            <person name="Tritt A."/>
            <person name="Adam C."/>
            <person name="Daum C."/>
            <person name="Floudas D."/>
            <person name="Sun H."/>
            <person name="Yadav J.S."/>
            <person name="Pangilinan J."/>
            <person name="Larsson K.H."/>
            <person name="Matsuura K."/>
            <person name="Barry K."/>
            <person name="Labutti K."/>
            <person name="Kuo R."/>
            <person name="Ohm R.A."/>
            <person name="Bhattacharya S.S."/>
            <person name="Shirouzu T."/>
            <person name="Yoshinaga Y."/>
            <person name="Martin F.M."/>
            <person name="Grigoriev I.V."/>
            <person name="Hibbett D.S."/>
        </authorList>
    </citation>
    <scope>NUCLEOTIDE SEQUENCE [LARGE SCALE GENOMIC DNA]</scope>
    <source>
        <strain evidence="3 4">HHB9708</strain>
    </source>
</reference>
<dbReference type="InterPro" id="IPR047142">
    <property type="entry name" value="OryJ/VirC-like"/>
</dbReference>
<dbReference type="OrthoDB" id="5840532at2759"/>
<keyword evidence="4" id="KW-1185">Reference proteome</keyword>
<protein>
    <recommendedName>
        <fullName evidence="2">Cupin type-2 domain-containing protein</fullName>
    </recommendedName>
</protein>
<sequence>MRAPFSVPLRHESSLFLLTRHDHSGNVVAQDEPLPFHGIATLPGLESAFVWTTSETPSTDNNKGPEYDGNSVPLPGLRLVSENGTNCRYTDLVPGGYIPRHRTSSVDYNVLLFGTLISILPDGSETVLHPGDVVVQRGTAHAWRNPGPNWARWVSILVHAEPAKAVDGEPLVDFFDEKKDE</sequence>
<evidence type="ECO:0000313" key="4">
    <source>
        <dbReference type="Proteomes" id="UP000076722"/>
    </source>
</evidence>
<dbReference type="PANTHER" id="PTHR36156">
    <property type="entry name" value="SLR2101 PROTEIN"/>
    <property type="match status" value="1"/>
</dbReference>
<dbReference type="PANTHER" id="PTHR36156:SF2">
    <property type="entry name" value="CUPIN TYPE-2 DOMAIN-CONTAINING PROTEIN"/>
    <property type="match status" value="1"/>
</dbReference>
<feature type="region of interest" description="Disordered" evidence="1">
    <location>
        <begin position="54"/>
        <end position="73"/>
    </location>
</feature>
<dbReference type="InterPro" id="IPR014710">
    <property type="entry name" value="RmlC-like_jellyroll"/>
</dbReference>
<dbReference type="SUPFAM" id="SSF51182">
    <property type="entry name" value="RmlC-like cupins"/>
    <property type="match status" value="1"/>
</dbReference>
<dbReference type="AlphaFoldDB" id="A0A164XI03"/>
<evidence type="ECO:0000256" key="1">
    <source>
        <dbReference type="SAM" id="MobiDB-lite"/>
    </source>
</evidence>
<dbReference type="InterPro" id="IPR011051">
    <property type="entry name" value="RmlC_Cupin_sf"/>
</dbReference>
<feature type="domain" description="Cupin type-2" evidence="2">
    <location>
        <begin position="90"/>
        <end position="156"/>
    </location>
</feature>
<proteinExistence type="predicted"/>
<name>A0A164XI03_9AGAM</name>
<gene>
    <name evidence="3" type="ORF">SISNIDRAFT_333485</name>
</gene>
<dbReference type="Proteomes" id="UP000076722">
    <property type="component" value="Unassembled WGS sequence"/>
</dbReference>
<accession>A0A164XI03</accession>
<dbReference type="Pfam" id="PF07883">
    <property type="entry name" value="Cupin_2"/>
    <property type="match status" value="1"/>
</dbReference>
<dbReference type="EMBL" id="KV419400">
    <property type="protein sequence ID" value="KZS96002.1"/>
    <property type="molecule type" value="Genomic_DNA"/>
</dbReference>
<dbReference type="STRING" id="1314777.A0A164XI03"/>